<dbReference type="EMBL" id="BKZW01000002">
    <property type="protein sequence ID" value="GER90315.1"/>
    <property type="molecule type" value="Genomic_DNA"/>
</dbReference>
<keyword evidence="4" id="KW-1185">Reference proteome</keyword>
<accession>A0A5J4KR05</accession>
<protein>
    <submittedName>
        <fullName evidence="3">Uncharacterized protein</fullName>
    </submittedName>
</protein>
<evidence type="ECO:0000313" key="4">
    <source>
        <dbReference type="Proteomes" id="UP000326912"/>
    </source>
</evidence>
<feature type="region of interest" description="Disordered" evidence="1">
    <location>
        <begin position="1"/>
        <end position="24"/>
    </location>
</feature>
<dbReference type="AlphaFoldDB" id="A0A5J4KR05"/>
<sequence>MQDHPNSQLPEIEQEELRPEDEGEVAEVFPTRKLKPLTMLLWVLIVLVVIGFAIFGVTTLQHHAPTPPDNTQGAIEHAIVLASLLFMH</sequence>
<feature type="compositionally biased region" description="Acidic residues" evidence="1">
    <location>
        <begin position="12"/>
        <end position="24"/>
    </location>
</feature>
<evidence type="ECO:0000256" key="2">
    <source>
        <dbReference type="SAM" id="Phobius"/>
    </source>
</evidence>
<keyword evidence="2" id="KW-0472">Membrane</keyword>
<evidence type="ECO:0000313" key="3">
    <source>
        <dbReference type="EMBL" id="GER90315.1"/>
    </source>
</evidence>
<evidence type="ECO:0000256" key="1">
    <source>
        <dbReference type="SAM" id="MobiDB-lite"/>
    </source>
</evidence>
<proteinExistence type="predicted"/>
<gene>
    <name evidence="3" type="ORF">KDW_44770</name>
</gene>
<keyword evidence="2" id="KW-0812">Transmembrane</keyword>
<reference evidence="3 4" key="1">
    <citation type="submission" date="2019-10" db="EMBL/GenBank/DDBJ databases">
        <title>Dictyobacter vulcani sp. nov., within the class Ktedonobacteria, isolated from soil of volcanic Mt. Zao.</title>
        <authorList>
            <person name="Zheng Y."/>
            <person name="Wang C.M."/>
            <person name="Sakai Y."/>
            <person name="Abe K."/>
            <person name="Yokota A."/>
            <person name="Yabe S."/>
        </authorList>
    </citation>
    <scope>NUCLEOTIDE SEQUENCE [LARGE SCALE GENOMIC DNA]</scope>
    <source>
        <strain evidence="3 4">W12</strain>
    </source>
</reference>
<dbReference type="RefSeq" id="WP_151758073.1">
    <property type="nucleotide sequence ID" value="NZ_BKZW01000002.1"/>
</dbReference>
<feature type="transmembrane region" description="Helical" evidence="2">
    <location>
        <begin position="39"/>
        <end position="60"/>
    </location>
</feature>
<keyword evidence="2" id="KW-1133">Transmembrane helix</keyword>
<name>A0A5J4KR05_9CHLR</name>
<organism evidence="3 4">
    <name type="scientific">Dictyobacter vulcani</name>
    <dbReference type="NCBI Taxonomy" id="2607529"/>
    <lineage>
        <taxon>Bacteria</taxon>
        <taxon>Bacillati</taxon>
        <taxon>Chloroflexota</taxon>
        <taxon>Ktedonobacteria</taxon>
        <taxon>Ktedonobacterales</taxon>
        <taxon>Dictyobacteraceae</taxon>
        <taxon>Dictyobacter</taxon>
    </lineage>
</organism>
<dbReference type="Proteomes" id="UP000326912">
    <property type="component" value="Unassembled WGS sequence"/>
</dbReference>
<comment type="caution">
    <text evidence="3">The sequence shown here is derived from an EMBL/GenBank/DDBJ whole genome shotgun (WGS) entry which is preliminary data.</text>
</comment>